<dbReference type="Proteomes" id="UP000049455">
    <property type="component" value="Unassembled WGS sequence"/>
</dbReference>
<reference evidence="1 2" key="1">
    <citation type="submission" date="2015-09" db="EMBL/GenBank/DDBJ databases">
        <authorList>
            <person name="Jackson K.R."/>
            <person name="Lunt B.L."/>
            <person name="Fisher J.N.B."/>
            <person name="Gardner A.V."/>
            <person name="Bailey M.E."/>
            <person name="Deus L.M."/>
            <person name="Earl A.S."/>
            <person name="Gibby P.D."/>
            <person name="Hartmann K.A."/>
            <person name="Liu J.E."/>
            <person name="Manci A.M."/>
            <person name="Nielsen D.A."/>
            <person name="Solomon M.B."/>
            <person name="Breakwell D.P."/>
            <person name="Burnett S.H."/>
            <person name="Grose J.H."/>
        </authorList>
    </citation>
    <scope>NUCLEOTIDE SEQUENCE [LARGE SCALE GENOMIC DNA]</scope>
    <source>
        <strain evidence="1 2">CECT 7799</strain>
    </source>
</reference>
<proteinExistence type="predicted"/>
<gene>
    <name evidence="1" type="ORF">JSE7799_02387</name>
</gene>
<dbReference type="AlphaFoldDB" id="A0A0M7BAA0"/>
<dbReference type="EMBL" id="CYPR01000160">
    <property type="protein sequence ID" value="CUH39660.1"/>
    <property type="molecule type" value="Genomic_DNA"/>
</dbReference>
<accession>A0A0M7BAA0</accession>
<organism evidence="1 2">
    <name type="scientific">Jannaschia seosinensis</name>
    <dbReference type="NCBI Taxonomy" id="313367"/>
    <lineage>
        <taxon>Bacteria</taxon>
        <taxon>Pseudomonadati</taxon>
        <taxon>Pseudomonadota</taxon>
        <taxon>Alphaproteobacteria</taxon>
        <taxon>Rhodobacterales</taxon>
        <taxon>Roseobacteraceae</taxon>
        <taxon>Jannaschia</taxon>
    </lineage>
</organism>
<dbReference type="Pfam" id="PF10649">
    <property type="entry name" value="DUF2478"/>
    <property type="match status" value="1"/>
</dbReference>
<name>A0A0M7BAA0_9RHOB</name>
<protein>
    <submittedName>
        <fullName evidence="1">ABC-type molybdate transport system, ATPase component</fullName>
    </submittedName>
</protein>
<dbReference type="STRING" id="313367.JSE7799_02387"/>
<sequence length="166" mass="17273">MRLACTMTEGRGELDPLLHAVARAAMADGLRLAGIVQINSERPGDTRCDMDALVLPDGPVIRISQSLGPGARGCQLDAAGLETAVAAAETALAGGADLLIVNKFGKQEAAGRGFRNVIARALELDADVLVGVNRTNLPALEAYAGTDVTRLPPAVAPLLAWVRERP</sequence>
<keyword evidence="2" id="KW-1185">Reference proteome</keyword>
<dbReference type="InterPro" id="IPR018912">
    <property type="entry name" value="DUF2478"/>
</dbReference>
<dbReference type="OrthoDB" id="5918880at2"/>
<evidence type="ECO:0000313" key="1">
    <source>
        <dbReference type="EMBL" id="CUH39660.1"/>
    </source>
</evidence>
<evidence type="ECO:0000313" key="2">
    <source>
        <dbReference type="Proteomes" id="UP000049455"/>
    </source>
</evidence>